<reference evidence="1" key="1">
    <citation type="submission" date="2009-10" db="EMBL/GenBank/DDBJ databases">
        <title>Diversity of trophic interactions inside an arsenic-rich microbial ecosystem.</title>
        <authorList>
            <person name="Bertin P.N."/>
            <person name="Heinrich-Salmeron A."/>
            <person name="Pelletier E."/>
            <person name="Goulhen-Chollet F."/>
            <person name="Arsene-Ploetze F."/>
            <person name="Gallien S."/>
            <person name="Calteau A."/>
            <person name="Vallenet D."/>
            <person name="Casiot C."/>
            <person name="Chane-Woon-Ming B."/>
            <person name="Giloteaux L."/>
            <person name="Barakat M."/>
            <person name="Bonnefoy V."/>
            <person name="Bruneel O."/>
            <person name="Chandler M."/>
            <person name="Cleiss J."/>
            <person name="Duran R."/>
            <person name="Elbaz-Poulichet F."/>
            <person name="Fonknechten N."/>
            <person name="Lauga B."/>
            <person name="Mornico D."/>
            <person name="Ortet P."/>
            <person name="Schaeffer C."/>
            <person name="Siguier P."/>
            <person name="Alexander Thil Smith A."/>
            <person name="Van Dorsselaer A."/>
            <person name="Weissenbach J."/>
            <person name="Medigue C."/>
            <person name="Le Paslier D."/>
        </authorList>
    </citation>
    <scope>NUCLEOTIDE SEQUENCE</scope>
</reference>
<name>E6QW79_9ZZZZ</name>
<protein>
    <submittedName>
        <fullName evidence="1">Uncharacterized protein</fullName>
    </submittedName>
</protein>
<dbReference type="AlphaFoldDB" id="E6QW79"/>
<organism evidence="1">
    <name type="scientific">mine drainage metagenome</name>
    <dbReference type="NCBI Taxonomy" id="410659"/>
    <lineage>
        <taxon>unclassified sequences</taxon>
        <taxon>metagenomes</taxon>
        <taxon>ecological metagenomes</taxon>
    </lineage>
</organism>
<accession>E6QW79</accession>
<proteinExistence type="predicted"/>
<evidence type="ECO:0000313" key="1">
    <source>
        <dbReference type="EMBL" id="CBI11502.1"/>
    </source>
</evidence>
<comment type="caution">
    <text evidence="1">The sequence shown here is derived from an EMBL/GenBank/DDBJ whole genome shotgun (WGS) entry which is preliminary data.</text>
</comment>
<gene>
    <name evidence="1" type="ORF">CARN7_2333</name>
</gene>
<dbReference type="EMBL" id="CABR01000147">
    <property type="protein sequence ID" value="CBI11502.1"/>
    <property type="molecule type" value="Genomic_DNA"/>
</dbReference>
<sequence length="45" mass="4800">MPQAGNDVPRLGLIATFYLSKDTALPWCLQYASPSKLGSGFIVAT</sequence>